<feature type="domain" description="Gfo/Idh/MocA-like oxidoreductase N-terminal" evidence="2">
    <location>
        <begin position="3"/>
        <end position="109"/>
    </location>
</feature>
<proteinExistence type="predicted"/>
<evidence type="ECO:0000313" key="4">
    <source>
        <dbReference type="EMBL" id="MEI4548863.1"/>
    </source>
</evidence>
<dbReference type="InterPro" id="IPR000683">
    <property type="entry name" value="Gfo/Idh/MocA-like_OxRdtase_N"/>
</dbReference>
<feature type="domain" description="GFO/IDH/MocA-like oxidoreductase" evidence="3">
    <location>
        <begin position="126"/>
        <end position="256"/>
    </location>
</feature>
<dbReference type="InterPro" id="IPR036291">
    <property type="entry name" value="NAD(P)-bd_dom_sf"/>
</dbReference>
<dbReference type="PANTHER" id="PTHR43377:SF1">
    <property type="entry name" value="BILIVERDIN REDUCTASE A"/>
    <property type="match status" value="1"/>
</dbReference>
<keyword evidence="1" id="KW-0732">Signal</keyword>
<dbReference type="Gene3D" id="3.30.360.10">
    <property type="entry name" value="Dihydrodipicolinate Reductase, domain 2"/>
    <property type="match status" value="1"/>
</dbReference>
<reference evidence="4 5" key="1">
    <citation type="submission" date="2023-12" db="EMBL/GenBank/DDBJ databases">
        <title>Friends and Foes: Symbiotic and Algicidal bacterial influence on Karenia brevis blooms.</title>
        <authorList>
            <person name="Fei C."/>
            <person name="Mohamed A.R."/>
            <person name="Booker A."/>
            <person name="Arshad M."/>
            <person name="Klass S."/>
            <person name="Ahn S."/>
            <person name="Gilbert P.M."/>
            <person name="Heil C.A."/>
            <person name="Martinez J.M."/>
            <person name="Amin S.A."/>
        </authorList>
    </citation>
    <scope>NUCLEOTIDE SEQUENCE [LARGE SCALE GENOMIC DNA]</scope>
    <source>
        <strain evidence="4 5">CE15</strain>
    </source>
</reference>
<dbReference type="Proteomes" id="UP001382455">
    <property type="component" value="Unassembled WGS sequence"/>
</dbReference>
<sequence length="336" mass="38156">MLTVLCIGFGNIAKRHIHNLNGIKPISKLCVVRKSHQKESIADVKDVRFFQSIDEIPDSIIFDFALICSPSSAHLHDMVSVKRKGIRFFVEKPLLASANEIVQLDDLLGNENLPVVGYNLLYTRGFQKIAALLKQKTVGDIWQIDCKVGQYLPDWRSNKPFSHTASANASMGGGALLELSHELNYLLELFKFNSLTIQANLMSHSSLKMDCENQVDILCKAILSDKDNPVSMHINLNMLSRNATRYLTIEGTMGSLYWDLVKQVIEIKLFDQTAKIVDVSEDTNIAYKHLMYAALDEQGSGLKTERFDKAKKTMQWIEWIRIAAREKKQMSYDLTW</sequence>
<gene>
    <name evidence="4" type="ORF">WAE96_03945</name>
</gene>
<protein>
    <submittedName>
        <fullName evidence="4">Gfo/Idh/MocA family oxidoreductase</fullName>
    </submittedName>
</protein>
<dbReference type="InterPro" id="IPR051450">
    <property type="entry name" value="Gfo/Idh/MocA_Oxidoreductases"/>
</dbReference>
<dbReference type="Pfam" id="PF22725">
    <property type="entry name" value="GFO_IDH_MocA_C3"/>
    <property type="match status" value="1"/>
</dbReference>
<keyword evidence="5" id="KW-1185">Reference proteome</keyword>
<dbReference type="EMBL" id="JBAWKS010000001">
    <property type="protein sequence ID" value="MEI4548863.1"/>
    <property type="molecule type" value="Genomic_DNA"/>
</dbReference>
<evidence type="ECO:0000256" key="1">
    <source>
        <dbReference type="ARBA" id="ARBA00022729"/>
    </source>
</evidence>
<accession>A0ABU8ERN6</accession>
<dbReference type="Pfam" id="PF01408">
    <property type="entry name" value="GFO_IDH_MocA"/>
    <property type="match status" value="1"/>
</dbReference>
<dbReference type="SUPFAM" id="SSF55347">
    <property type="entry name" value="Glyceraldehyde-3-phosphate dehydrogenase-like, C-terminal domain"/>
    <property type="match status" value="1"/>
</dbReference>
<evidence type="ECO:0000313" key="5">
    <source>
        <dbReference type="Proteomes" id="UP001382455"/>
    </source>
</evidence>
<comment type="caution">
    <text evidence="4">The sequence shown here is derived from an EMBL/GenBank/DDBJ whole genome shotgun (WGS) entry which is preliminary data.</text>
</comment>
<dbReference type="InterPro" id="IPR055170">
    <property type="entry name" value="GFO_IDH_MocA-like_dom"/>
</dbReference>
<evidence type="ECO:0000259" key="3">
    <source>
        <dbReference type="Pfam" id="PF22725"/>
    </source>
</evidence>
<dbReference type="RefSeq" id="WP_336434667.1">
    <property type="nucleotide sequence ID" value="NZ_JBAWKS010000001.1"/>
</dbReference>
<dbReference type="Gene3D" id="3.40.50.720">
    <property type="entry name" value="NAD(P)-binding Rossmann-like Domain"/>
    <property type="match status" value="1"/>
</dbReference>
<organism evidence="4 5">
    <name type="scientific">Pseudoalteromonas spongiae</name>
    <dbReference type="NCBI Taxonomy" id="298657"/>
    <lineage>
        <taxon>Bacteria</taxon>
        <taxon>Pseudomonadati</taxon>
        <taxon>Pseudomonadota</taxon>
        <taxon>Gammaproteobacteria</taxon>
        <taxon>Alteromonadales</taxon>
        <taxon>Pseudoalteromonadaceae</taxon>
        <taxon>Pseudoalteromonas</taxon>
    </lineage>
</organism>
<dbReference type="PANTHER" id="PTHR43377">
    <property type="entry name" value="BILIVERDIN REDUCTASE A"/>
    <property type="match status" value="1"/>
</dbReference>
<name>A0ABU8ERN6_9GAMM</name>
<dbReference type="SUPFAM" id="SSF51735">
    <property type="entry name" value="NAD(P)-binding Rossmann-fold domains"/>
    <property type="match status" value="1"/>
</dbReference>
<evidence type="ECO:0000259" key="2">
    <source>
        <dbReference type="Pfam" id="PF01408"/>
    </source>
</evidence>